<dbReference type="EMBL" id="CAKMRJ010005634">
    <property type="protein sequence ID" value="CAH1449950.1"/>
    <property type="molecule type" value="Genomic_DNA"/>
</dbReference>
<dbReference type="InterPro" id="IPR014718">
    <property type="entry name" value="GH-type_carb-bd"/>
</dbReference>
<dbReference type="InterPro" id="IPR011013">
    <property type="entry name" value="Gal_mutarotase_sf_dom"/>
</dbReference>
<feature type="domain" description="SGS" evidence="1">
    <location>
        <begin position="250"/>
        <end position="335"/>
    </location>
</feature>
<organism evidence="2 3">
    <name type="scientific">Lactuca virosa</name>
    <dbReference type="NCBI Taxonomy" id="75947"/>
    <lineage>
        <taxon>Eukaryota</taxon>
        <taxon>Viridiplantae</taxon>
        <taxon>Streptophyta</taxon>
        <taxon>Embryophyta</taxon>
        <taxon>Tracheophyta</taxon>
        <taxon>Spermatophyta</taxon>
        <taxon>Magnoliopsida</taxon>
        <taxon>eudicotyledons</taxon>
        <taxon>Gunneridae</taxon>
        <taxon>Pentapetalae</taxon>
        <taxon>asterids</taxon>
        <taxon>campanulids</taxon>
        <taxon>Asterales</taxon>
        <taxon>Asteraceae</taxon>
        <taxon>Cichorioideae</taxon>
        <taxon>Cichorieae</taxon>
        <taxon>Lactucinae</taxon>
        <taxon>Lactuca</taxon>
    </lineage>
</organism>
<evidence type="ECO:0000313" key="2">
    <source>
        <dbReference type="EMBL" id="CAH1449950.1"/>
    </source>
</evidence>
<dbReference type="SUPFAM" id="SSF74650">
    <property type="entry name" value="Galactose mutarotase-like"/>
    <property type="match status" value="1"/>
</dbReference>
<dbReference type="GO" id="GO:0016853">
    <property type="term" value="F:isomerase activity"/>
    <property type="evidence" value="ECO:0007669"/>
    <property type="project" value="InterPro"/>
</dbReference>
<dbReference type="Proteomes" id="UP001157418">
    <property type="component" value="Unassembled WGS sequence"/>
</dbReference>
<evidence type="ECO:0000259" key="1">
    <source>
        <dbReference type="PROSITE" id="PS51048"/>
    </source>
</evidence>
<dbReference type="InterPro" id="IPR007699">
    <property type="entry name" value="SGS_dom"/>
</dbReference>
<dbReference type="GO" id="GO:0051087">
    <property type="term" value="F:protein-folding chaperone binding"/>
    <property type="evidence" value="ECO:0007669"/>
    <property type="project" value="InterPro"/>
</dbReference>
<accession>A0AAU9PIC6</accession>
<dbReference type="AlphaFoldDB" id="A0AAU9PIC6"/>
<comment type="caution">
    <text evidence="2">The sequence shown here is derived from an EMBL/GenBank/DDBJ whole genome shotgun (WGS) entry which is preliminary data.</text>
</comment>
<sequence>MEIVERWVRRGESGELRAIGVILFRWGRRRIGRGGGREARMRDEEGRSERERRGWETRGHATIWGKLWCVELTMVAGRVAHPVLKGPSVVKELIIGWVSLWWCKRSNRVFVDLLLKPTEEDLKIWPHSFEYRLRVTLGPAGDLILTSRIRNTNTDGKPFTFTFAYHTYFSVSDIRRFVHRCGARQSGNLGSSEDALDGILGFGKSNSSIISQLASSGKVKKMFEHCLDGDNGGEKQELQRCKDAGNQRPAYPSFKPTKDWDKLEAQVKKEEKDEKLDGNAALNKFFRDIYKDTDDDTRRAMRISFVFIYQNRYSHIANFMWQVLCDQQGLADEAT</sequence>
<evidence type="ECO:0000313" key="3">
    <source>
        <dbReference type="Proteomes" id="UP001157418"/>
    </source>
</evidence>
<dbReference type="GO" id="GO:0030246">
    <property type="term" value="F:carbohydrate binding"/>
    <property type="evidence" value="ECO:0007669"/>
    <property type="project" value="InterPro"/>
</dbReference>
<dbReference type="InterPro" id="IPR021109">
    <property type="entry name" value="Peptidase_aspartic_dom_sf"/>
</dbReference>
<dbReference type="Pfam" id="PF05002">
    <property type="entry name" value="SGS"/>
    <property type="match status" value="1"/>
</dbReference>
<proteinExistence type="predicted"/>
<reference evidence="2 3" key="1">
    <citation type="submission" date="2022-01" db="EMBL/GenBank/DDBJ databases">
        <authorList>
            <person name="Xiong W."/>
            <person name="Schranz E."/>
        </authorList>
    </citation>
    <scope>NUCLEOTIDE SEQUENCE [LARGE SCALE GENOMIC DNA]</scope>
</reference>
<dbReference type="PROSITE" id="PS51048">
    <property type="entry name" value="SGS"/>
    <property type="match status" value="1"/>
</dbReference>
<keyword evidence="3" id="KW-1185">Reference proteome</keyword>
<dbReference type="Gene3D" id="2.70.98.10">
    <property type="match status" value="1"/>
</dbReference>
<dbReference type="PANTHER" id="PTHR45862">
    <property type="entry name" value="PROTEIN SGT1 HOMOLOG"/>
    <property type="match status" value="1"/>
</dbReference>
<dbReference type="InterPro" id="IPR044563">
    <property type="entry name" value="Sgt1-like"/>
</dbReference>
<protein>
    <recommendedName>
        <fullName evidence="1">SGS domain-containing protein</fullName>
    </recommendedName>
</protein>
<name>A0AAU9PIC6_9ASTR</name>
<dbReference type="Pfam" id="PF01263">
    <property type="entry name" value="Aldose_epim"/>
    <property type="match status" value="1"/>
</dbReference>
<dbReference type="SUPFAM" id="SSF50630">
    <property type="entry name" value="Acid proteases"/>
    <property type="match status" value="1"/>
</dbReference>
<dbReference type="InterPro" id="IPR008183">
    <property type="entry name" value="Aldose_1/G6P_1-epimerase"/>
</dbReference>
<dbReference type="GO" id="GO:0005975">
    <property type="term" value="P:carbohydrate metabolic process"/>
    <property type="evidence" value="ECO:0007669"/>
    <property type="project" value="InterPro"/>
</dbReference>
<gene>
    <name evidence="2" type="ORF">LVIROSA_LOCUS35403</name>
</gene>